<dbReference type="InterPro" id="IPR051678">
    <property type="entry name" value="AGP_Transferase"/>
</dbReference>
<organism evidence="1 2">
    <name type="scientific">Kwoniella bestiolae CBS 10118</name>
    <dbReference type="NCBI Taxonomy" id="1296100"/>
    <lineage>
        <taxon>Eukaryota</taxon>
        <taxon>Fungi</taxon>
        <taxon>Dikarya</taxon>
        <taxon>Basidiomycota</taxon>
        <taxon>Agaricomycotina</taxon>
        <taxon>Tremellomycetes</taxon>
        <taxon>Tremellales</taxon>
        <taxon>Cryptococcaceae</taxon>
        <taxon>Kwoniella</taxon>
    </lineage>
</organism>
<name>A0AAJ8K2K2_9TREE</name>
<dbReference type="PANTHER" id="PTHR21310:SF15">
    <property type="entry name" value="AMINOGLYCOSIDE PHOSPHOTRANSFERASE DOMAIN-CONTAINING PROTEIN"/>
    <property type="match status" value="1"/>
</dbReference>
<dbReference type="InterPro" id="IPR035896">
    <property type="entry name" value="AN1-like_Znf"/>
</dbReference>
<protein>
    <recommendedName>
        <fullName evidence="3">Aminoglycoside phosphotransferase domain-containing protein</fullName>
    </recommendedName>
</protein>
<dbReference type="GeneID" id="30204974"/>
<reference evidence="1" key="2">
    <citation type="submission" date="2024-02" db="EMBL/GenBank/DDBJ databases">
        <title>Comparative genomics of Cryptococcus and Kwoniella reveals pathogenesis evolution and contrasting modes of karyotype evolution via chromosome fusion or intercentromeric recombination.</title>
        <authorList>
            <person name="Coelho M.A."/>
            <person name="David-Palma M."/>
            <person name="Shea T."/>
            <person name="Bowers K."/>
            <person name="McGinley-Smith S."/>
            <person name="Mohammad A.W."/>
            <person name="Gnirke A."/>
            <person name="Yurkov A.M."/>
            <person name="Nowrousian M."/>
            <person name="Sun S."/>
            <person name="Cuomo C.A."/>
            <person name="Heitman J."/>
        </authorList>
    </citation>
    <scope>NUCLEOTIDE SEQUENCE</scope>
    <source>
        <strain evidence="1">CBS 10118</strain>
    </source>
</reference>
<reference evidence="1" key="1">
    <citation type="submission" date="2013-07" db="EMBL/GenBank/DDBJ databases">
        <authorList>
            <consortium name="The Broad Institute Genome Sequencing Platform"/>
            <person name="Cuomo C."/>
            <person name="Litvintseva A."/>
            <person name="Chen Y."/>
            <person name="Heitman J."/>
            <person name="Sun S."/>
            <person name="Springer D."/>
            <person name="Dromer F."/>
            <person name="Young S.K."/>
            <person name="Zeng Q."/>
            <person name="Gargeya S."/>
            <person name="Fitzgerald M."/>
            <person name="Abouelleil A."/>
            <person name="Alvarado L."/>
            <person name="Berlin A.M."/>
            <person name="Chapman S.B."/>
            <person name="Dewar J."/>
            <person name="Goldberg J."/>
            <person name="Griggs A."/>
            <person name="Gujja S."/>
            <person name="Hansen M."/>
            <person name="Howarth C."/>
            <person name="Imamovic A."/>
            <person name="Larimer J."/>
            <person name="McCowan C."/>
            <person name="Murphy C."/>
            <person name="Pearson M."/>
            <person name="Priest M."/>
            <person name="Roberts A."/>
            <person name="Saif S."/>
            <person name="Shea T."/>
            <person name="Sykes S."/>
            <person name="Wortman J."/>
            <person name="Nusbaum C."/>
            <person name="Birren B."/>
        </authorList>
    </citation>
    <scope>NUCLEOTIDE SEQUENCE</scope>
    <source>
        <strain evidence="1">CBS 10118</strain>
    </source>
</reference>
<evidence type="ECO:0008006" key="3">
    <source>
        <dbReference type="Google" id="ProtNLM"/>
    </source>
</evidence>
<keyword evidence="2" id="KW-1185">Reference proteome</keyword>
<proteinExistence type="predicted"/>
<evidence type="ECO:0000313" key="1">
    <source>
        <dbReference type="EMBL" id="WVW79924.1"/>
    </source>
</evidence>
<dbReference type="Proteomes" id="UP000092730">
    <property type="component" value="Chromosome 1"/>
</dbReference>
<sequence>MAAFDNCHIPNCIFQALTWPPVCPNCHARYCYQHRNHPLHGCWVERQKGVWRGSTLKASNEPEVTQLFQLLDPDLIKEEIESLRPGSKVFKIDKRPNSMESIEAHNGQFNLQIKIDLEDGQSWMMRTRRKAGIRPYPDEPLRMNVQSEVATCQVLYHGGVNVPDSIPRPKDSKLIPKLIYCYQRFIEGSPWKDFAPSRPIPTNQPISGPTKKHIMNIAKWFISLERVEFNLIGSPTFSSTSTSDSILIVGPLIERQPAMTIPPYFAGPFSSVKERYLSTINSRLNACRARTWVEPPRDVEMYLALLELGELVENDEEMGEEGRPFFIRHADDHWDHTRTQGEGEVTGVIDWEWAYTTNKAEAFSSPTYFLPDEFYEGKKDVLSPSEHALLEAYNLLGRKDLAGLVRNARKYQRLTYFLRCMFINVDELNALKRAFLQIPDEEEEGWPRTEEEWVEGMLIKWREDGGLKWLVDHPWEELVMPE</sequence>
<dbReference type="SUPFAM" id="SSF118310">
    <property type="entry name" value="AN1-like Zinc finger"/>
    <property type="match status" value="1"/>
</dbReference>
<dbReference type="SUPFAM" id="SSF56112">
    <property type="entry name" value="Protein kinase-like (PK-like)"/>
    <property type="match status" value="1"/>
</dbReference>
<dbReference type="RefSeq" id="XP_065725454.1">
    <property type="nucleotide sequence ID" value="XM_065869382.1"/>
</dbReference>
<dbReference type="InterPro" id="IPR011009">
    <property type="entry name" value="Kinase-like_dom_sf"/>
</dbReference>
<dbReference type="KEGG" id="kbi:30204974"/>
<accession>A0AAJ8K2K2</accession>
<dbReference type="AlphaFoldDB" id="A0AAJ8K2K2"/>
<dbReference type="EMBL" id="CP144541">
    <property type="protein sequence ID" value="WVW79924.1"/>
    <property type="molecule type" value="Genomic_DNA"/>
</dbReference>
<dbReference type="PANTHER" id="PTHR21310">
    <property type="entry name" value="AMINOGLYCOSIDE PHOSPHOTRANSFERASE-RELATED-RELATED"/>
    <property type="match status" value="1"/>
</dbReference>
<gene>
    <name evidence="1" type="ORF">I302_101894</name>
</gene>
<evidence type="ECO:0000313" key="2">
    <source>
        <dbReference type="Proteomes" id="UP000092730"/>
    </source>
</evidence>